<accession>A0A856QVJ5</accession>
<dbReference type="SUPFAM" id="SSF56235">
    <property type="entry name" value="N-terminal nucleophile aminohydrolases (Ntn hydrolases)"/>
    <property type="match status" value="1"/>
</dbReference>
<sequence>MATWPGIDAMTLSLVHVHPSSGTVAALTATGGVAVGGYVHHVWRGLGACVTQGLATNPWYPEGIQRALADGHGAGEALSGVVREDDGASRRQCLVMDGQGQAAAHHGMDNVAAVAACLRPTVAAAGNMLADAAVVDVMVDAFAMQTCHNPEAVRLGASPPDYRENYASNLPEVLIHVLDMALEAGGDKRGVRSCALRIESFSAAPIDLRVDWCEGDLVAELRGLVRRVRAPEFSTFLASLPTR</sequence>
<evidence type="ECO:0000313" key="2">
    <source>
        <dbReference type="Proteomes" id="UP000324285"/>
    </source>
</evidence>
<dbReference type="Proteomes" id="UP000324285">
    <property type="component" value="Chromosome"/>
</dbReference>
<dbReference type="InterPro" id="IPR029055">
    <property type="entry name" value="Ntn_hydrolases_N"/>
</dbReference>
<evidence type="ECO:0000313" key="1">
    <source>
        <dbReference type="EMBL" id="QEM83874.2"/>
    </source>
</evidence>
<dbReference type="InterPro" id="IPR010430">
    <property type="entry name" value="DUF1028"/>
</dbReference>
<dbReference type="EMBL" id="CP038437">
    <property type="protein sequence ID" value="QEM83874.2"/>
    <property type="molecule type" value="Genomic_DNA"/>
</dbReference>
<dbReference type="RefSeq" id="WP_205423447.1">
    <property type="nucleotide sequence ID" value="NZ_CP038437.2"/>
</dbReference>
<organism evidence="1 2">
    <name type="scientific">Halomonas binhaiensis</name>
    <dbReference type="NCBI Taxonomy" id="2562282"/>
    <lineage>
        <taxon>Bacteria</taxon>
        <taxon>Pseudomonadati</taxon>
        <taxon>Pseudomonadota</taxon>
        <taxon>Gammaproteobacteria</taxon>
        <taxon>Oceanospirillales</taxon>
        <taxon>Halomonadaceae</taxon>
        <taxon>Halomonas</taxon>
    </lineage>
</organism>
<dbReference type="PANTHER" id="PTHR39328:SF1">
    <property type="entry name" value="BLL2871 PROTEIN"/>
    <property type="match status" value="1"/>
</dbReference>
<gene>
    <name evidence="1" type="ORF">E4T21_02290</name>
</gene>
<dbReference type="AlphaFoldDB" id="A0A856QVJ5"/>
<name>A0A856QVJ5_9GAMM</name>
<proteinExistence type="predicted"/>
<dbReference type="Pfam" id="PF06267">
    <property type="entry name" value="DUF1028"/>
    <property type="match status" value="1"/>
</dbReference>
<dbReference type="PANTHER" id="PTHR39328">
    <property type="entry name" value="BLL2871 PROTEIN"/>
    <property type="match status" value="1"/>
</dbReference>
<protein>
    <submittedName>
        <fullName evidence="1">DUF1028 domain-containing protein</fullName>
    </submittedName>
</protein>
<dbReference type="Gene3D" id="3.60.20.10">
    <property type="entry name" value="Glutamine Phosphoribosylpyrophosphate, subunit 1, domain 1"/>
    <property type="match status" value="1"/>
</dbReference>
<keyword evidence="2" id="KW-1185">Reference proteome</keyword>
<reference evidence="1" key="1">
    <citation type="submission" date="2021-02" db="EMBL/GenBank/DDBJ databases">
        <title>Strain Y2R2, a novel species of the genus Halomonas.</title>
        <authorList>
            <person name="Huang H."/>
        </authorList>
    </citation>
    <scope>NUCLEOTIDE SEQUENCE</scope>
    <source>
        <strain evidence="1">Y2R2</strain>
    </source>
</reference>
<dbReference type="KEGG" id="hbh:E4T21_02290"/>